<evidence type="ECO:0000313" key="3">
    <source>
        <dbReference type="Proteomes" id="UP000030700"/>
    </source>
</evidence>
<gene>
    <name evidence="2" type="ORF">U14_00634</name>
</gene>
<reference evidence="2" key="1">
    <citation type="journal article" date="2015" name="PeerJ">
        <title>First genomic representation of candidate bacterial phylum KSB3 points to enhanced environmental sensing as a trigger of wastewater bulking.</title>
        <authorList>
            <person name="Sekiguchi Y."/>
            <person name="Ohashi A."/>
            <person name="Parks D.H."/>
            <person name="Yamauchi T."/>
            <person name="Tyson G.W."/>
            <person name="Hugenholtz P."/>
        </authorList>
    </citation>
    <scope>NUCLEOTIDE SEQUENCE [LARGE SCALE GENOMIC DNA]</scope>
</reference>
<evidence type="ECO:0000313" key="2">
    <source>
        <dbReference type="EMBL" id="GAK49412.1"/>
    </source>
</evidence>
<dbReference type="AlphaFoldDB" id="A0A0S6VTV0"/>
<name>A0A0S6VTV0_9BACT</name>
<dbReference type="Pfam" id="PF01850">
    <property type="entry name" value="PIN"/>
    <property type="match status" value="1"/>
</dbReference>
<dbReference type="SUPFAM" id="SSF88723">
    <property type="entry name" value="PIN domain-like"/>
    <property type="match status" value="1"/>
</dbReference>
<sequence length="48" mass="5738">MKYWLDTDHFPTNDIWIAAIARAHRLTLVTNDEQFKYIDGVTLESWLE</sequence>
<dbReference type="STRING" id="1499966.U14_00634"/>
<dbReference type="InterPro" id="IPR002716">
    <property type="entry name" value="PIN_dom"/>
</dbReference>
<feature type="domain" description="PIN" evidence="1">
    <location>
        <begin position="11"/>
        <end position="40"/>
    </location>
</feature>
<protein>
    <submittedName>
        <fullName evidence="2">Predicted nucleic acid-binding protein</fullName>
    </submittedName>
</protein>
<organism evidence="2">
    <name type="scientific">Candidatus Moduliflexus flocculans</name>
    <dbReference type="NCBI Taxonomy" id="1499966"/>
    <lineage>
        <taxon>Bacteria</taxon>
        <taxon>Candidatus Moduliflexota</taxon>
        <taxon>Candidatus Moduliflexia</taxon>
        <taxon>Candidatus Moduliflexales</taxon>
        <taxon>Candidatus Moduliflexaceae</taxon>
    </lineage>
</organism>
<dbReference type="InterPro" id="IPR029060">
    <property type="entry name" value="PIN-like_dom_sf"/>
</dbReference>
<dbReference type="Gene3D" id="3.40.50.1010">
    <property type="entry name" value="5'-nuclease"/>
    <property type="match status" value="1"/>
</dbReference>
<dbReference type="HOGENOM" id="CLU_3149838_0_0_0"/>
<dbReference type="Proteomes" id="UP000030700">
    <property type="component" value="Unassembled WGS sequence"/>
</dbReference>
<proteinExistence type="predicted"/>
<accession>A0A0S6VTV0</accession>
<evidence type="ECO:0000259" key="1">
    <source>
        <dbReference type="Pfam" id="PF01850"/>
    </source>
</evidence>
<keyword evidence="3" id="KW-1185">Reference proteome</keyword>
<dbReference type="EMBL" id="DF820455">
    <property type="protein sequence ID" value="GAK49412.1"/>
    <property type="molecule type" value="Genomic_DNA"/>
</dbReference>